<reference evidence="4 5" key="1">
    <citation type="submission" date="2024-02" db="EMBL/GenBank/DDBJ databases">
        <authorList>
            <person name="Chen Y."/>
            <person name="Shah S."/>
            <person name="Dougan E. K."/>
            <person name="Thang M."/>
            <person name="Chan C."/>
        </authorList>
    </citation>
    <scope>NUCLEOTIDE SEQUENCE [LARGE SCALE GENOMIC DNA]</scope>
</reference>
<keyword evidence="5" id="KW-1185">Reference proteome</keyword>
<dbReference type="Pfam" id="PF00188">
    <property type="entry name" value="CAP"/>
    <property type="match status" value="1"/>
</dbReference>
<protein>
    <submittedName>
        <fullName evidence="4">Uncharacterized protein YkwD</fullName>
    </submittedName>
</protein>
<proteinExistence type="predicted"/>
<organism evidence="4 5">
    <name type="scientific">Durusdinium trenchii</name>
    <dbReference type="NCBI Taxonomy" id="1381693"/>
    <lineage>
        <taxon>Eukaryota</taxon>
        <taxon>Sar</taxon>
        <taxon>Alveolata</taxon>
        <taxon>Dinophyceae</taxon>
        <taxon>Suessiales</taxon>
        <taxon>Symbiodiniaceae</taxon>
        <taxon>Durusdinium</taxon>
    </lineage>
</organism>
<feature type="signal peptide" evidence="2">
    <location>
        <begin position="1"/>
        <end position="18"/>
    </location>
</feature>
<dbReference type="CDD" id="cd05379">
    <property type="entry name" value="CAP_bacterial"/>
    <property type="match status" value="1"/>
</dbReference>
<dbReference type="SUPFAM" id="SSF55797">
    <property type="entry name" value="PR-1-like"/>
    <property type="match status" value="1"/>
</dbReference>
<dbReference type="PANTHER" id="PTHR31157">
    <property type="entry name" value="SCP DOMAIN-CONTAINING PROTEIN"/>
    <property type="match status" value="1"/>
</dbReference>
<evidence type="ECO:0000256" key="1">
    <source>
        <dbReference type="SAM" id="MobiDB-lite"/>
    </source>
</evidence>
<feature type="region of interest" description="Disordered" evidence="1">
    <location>
        <begin position="38"/>
        <end position="87"/>
    </location>
</feature>
<dbReference type="PANTHER" id="PTHR31157:SF1">
    <property type="entry name" value="SCP DOMAIN-CONTAINING PROTEIN"/>
    <property type="match status" value="1"/>
</dbReference>
<dbReference type="PROSITE" id="PS51257">
    <property type="entry name" value="PROKAR_LIPOPROTEIN"/>
    <property type="match status" value="1"/>
</dbReference>
<dbReference type="Proteomes" id="UP001642464">
    <property type="component" value="Unassembled WGS sequence"/>
</dbReference>
<evidence type="ECO:0000313" key="5">
    <source>
        <dbReference type="Proteomes" id="UP001642464"/>
    </source>
</evidence>
<dbReference type="EMBL" id="CAXAMM010037891">
    <property type="protein sequence ID" value="CAK9077742.1"/>
    <property type="molecule type" value="Genomic_DNA"/>
</dbReference>
<name>A0ABP0PNY4_9DINO</name>
<feature type="chain" id="PRO_5047357998" evidence="2">
    <location>
        <begin position="19"/>
        <end position="220"/>
    </location>
</feature>
<evidence type="ECO:0000259" key="3">
    <source>
        <dbReference type="Pfam" id="PF00188"/>
    </source>
</evidence>
<feature type="compositionally biased region" description="Low complexity" evidence="1">
    <location>
        <begin position="38"/>
        <end position="59"/>
    </location>
</feature>
<keyword evidence="2" id="KW-0732">Signal</keyword>
<evidence type="ECO:0000313" key="4">
    <source>
        <dbReference type="EMBL" id="CAK9077742.1"/>
    </source>
</evidence>
<dbReference type="InterPro" id="IPR014044">
    <property type="entry name" value="CAP_dom"/>
</dbReference>
<comment type="caution">
    <text evidence="4">The sequence shown here is derived from an EMBL/GenBank/DDBJ whole genome shotgun (WGS) entry which is preliminary data.</text>
</comment>
<gene>
    <name evidence="4" type="ORF">SCF082_LOCUS37250</name>
</gene>
<evidence type="ECO:0000256" key="2">
    <source>
        <dbReference type="SAM" id="SignalP"/>
    </source>
</evidence>
<dbReference type="InterPro" id="IPR035940">
    <property type="entry name" value="CAP_sf"/>
</dbReference>
<feature type="domain" description="SCP" evidence="3">
    <location>
        <begin position="99"/>
        <end position="214"/>
    </location>
</feature>
<dbReference type="Gene3D" id="3.40.33.10">
    <property type="entry name" value="CAP"/>
    <property type="match status" value="1"/>
</dbReference>
<accession>A0ABP0PNY4</accession>
<sequence length="220" mass="23212">MLRVVFVAVAAALSLGLAACSMNTTGLSSGFAESNSVSSATTGSLSSGRSSLTGSSSGTQVAALTPDKAPSGSYETAPRGALSGRDYSATQLSPDRARDLINQYRAEKGLKPLKLNAALTEAAKAHSRDLAKWDRISHYGSDGSNPWDRVKRTGYKPKLAAENVGTGQISFDEVLVGWKESEGHNKNLLLADAREMGLALVQDPKTEFKSFWTLVIGSAM</sequence>